<gene>
    <name evidence="4" type="ORF">PPRIM_AZ9-3.1.T1170031</name>
</gene>
<evidence type="ECO:0000313" key="4">
    <source>
        <dbReference type="EMBL" id="CAD8101921.1"/>
    </source>
</evidence>
<proteinExistence type="predicted"/>
<feature type="compositionally biased region" description="Basic and acidic residues" evidence="2">
    <location>
        <begin position="1075"/>
        <end position="1085"/>
    </location>
</feature>
<feature type="region of interest" description="Disordered" evidence="2">
    <location>
        <begin position="1066"/>
        <end position="1086"/>
    </location>
</feature>
<sequence>MITQLNKKGQINLKVFILERLLHLYYFVSLQKIMFYFISILGDLQGITFLWVPIFESQKLTFFQNKINYESFIIYLSRIDELINFQFNQSLQYYLIPLLIQILLFYIPLLILIYQQKKEKIHKLTIINYYIKISSIFFQTFITYLYVPFIVLCTQSLIITFNQNQSIFHAIFSIFSLILTFIILMINLLLNRETLDLKVNRFQKFNQTFLDYLQIILQILQIFVYGIIKSEINGQTLQSVLVLTISFINIIQVSQYEYTDIIRTKISLITSSFGCVASIYNLIQNLKQDLIYKFTNTGIIMIFISLSKLLLIFYNQREESIQNNILQIKQHKIIKYYLSRLINDDLTKVEKKINNSILLHQMSKIFEQHSNDTQAKSSYLNILTSQNLDVFIQKKLKQYVKSISKTKGFDLHYVALLYNFGFSNLALIQINSLINKQLTQSKYKGFLGDVDAPSSILDSSQKYTAHQSVSSKSFRSNTDEINDIAKRAQFKKSKLILVGNYQLTQLNTARAIYLKNKIKENLQFKFYENNNTKTQLNEMKQGVELFLKNEKRNQGLKNTMIQLINEKVSFTQQFTTKKAIDADQLYNRAIKLSKIQQSLEEKLFIRYQQFPSLKIQSILVFYQGEILNNYIEAYKYKNLTSMPEEQLINMDVNIKTAFFSKKVVYLNIQLEYNQNLLITSKSENSLRFFQISQEESKHFNNVDYLLPLAIKNEHSLLVQRFTQTSKSKFYLNSSQTFFKLNNLLIKPCQLLFDIHFDNINHYKFSAFFSESINQSAYLLVDINQKVGGITESFFEKLGLNEDYYMQFNKQEQTQLQIDYLIPNFKKLIETKQQNTITEIRFLKEAYLLESYGEKIRNQTRQQSLTSTYWSNLEQTYIFEAEICIQYHDIFGYNYFIIEIKDVRQLINSKRSQVSSRNRKQEGLEEFFELSELSEVEAIAQSPKISKQQNKFKICYDENLEENKVIQKIVQELEEKQKAEQQQTIEQQQKLEQSQQIQNISFQQNILSPNFSNAPWQDQSQIPLQIHQNSMQQDYFHKENDNDKSFSVYQSKNIKLEEIEDEFKSRSAKQKVTTRQNKDMEGEKEQSSSNNVFKGIKKSIFYKKYETIFQLIEPITPTTLKLFIIFQILTYIIALTYFIIILASAQVDLNRFIGEIDMIQLHAGIMNPHDLYLQIRQPIITYNSFLTAGKITKEEFKELTDPLYENVGIGYYEFKEGFIYWLGNEYLTPFLKDQNITVYYMLHNGSQTYPITQNIREALMATLSYYYDFKLRFEARLSTANQTYQVYQFANIYNFHFWLEDLTMEVYEYSKNRSIDVSNKWNMIWIIYLMVNICPLFASLFYYRIFNSKFDQFVSLFKYCSSYRMEQELERLKYILKVLNKNSDLLFNYQFNIEQKEDDIFKSRLEHEQQKVKDIKIQQQFKKISFGIKFIFVIIGWMVFFALSLVSNIQIGEYLNKYSATADAYKLIQDMSLYAGTLYRNRDFGLAFANYPYLRPFDTEKFYFTINTGLETISKFLQFSYTFDSSQYQTSEDFFNFFQSLQENNICIVLGDQNLGFLKQYCEKSLQGTLLLGLFPTLKFISNSISIQMQINNFTKRVEFNKYENEGSLIVLRAFQLMSKQFKLGMVNVTEEQIIICNTISIIFIVYSLLLMSYFLFILMQKLRIELNLARRFILLIPSTVLFLDDQFDRHVRILIAGQEY</sequence>
<comment type="caution">
    <text evidence="4">The sequence shown here is derived from an EMBL/GenBank/DDBJ whole genome shotgun (WGS) entry which is preliminary data.</text>
</comment>
<protein>
    <recommendedName>
        <fullName evidence="6">Transmembrane protein</fullName>
    </recommendedName>
</protein>
<evidence type="ECO:0008006" key="6">
    <source>
        <dbReference type="Google" id="ProtNLM"/>
    </source>
</evidence>
<feature type="transmembrane region" description="Helical" evidence="3">
    <location>
        <begin position="1322"/>
        <end position="1342"/>
    </location>
</feature>
<keyword evidence="3" id="KW-0472">Membrane</keyword>
<dbReference type="Proteomes" id="UP000688137">
    <property type="component" value="Unassembled WGS sequence"/>
</dbReference>
<dbReference type="PANTHER" id="PTHR31600">
    <property type="entry name" value="TINY MACROCYSTS PROTEIN B-RELATED"/>
    <property type="match status" value="1"/>
</dbReference>
<feature type="transmembrane region" description="Helical" evidence="3">
    <location>
        <begin position="136"/>
        <end position="161"/>
    </location>
</feature>
<feature type="transmembrane region" description="Helical" evidence="3">
    <location>
        <begin position="1121"/>
        <end position="1142"/>
    </location>
</feature>
<name>A0A8S1PGE5_PARPR</name>
<dbReference type="EMBL" id="CAJJDM010000120">
    <property type="protein sequence ID" value="CAD8101921.1"/>
    <property type="molecule type" value="Genomic_DNA"/>
</dbReference>
<keyword evidence="3" id="KW-0812">Transmembrane</keyword>
<evidence type="ECO:0000256" key="1">
    <source>
        <dbReference type="SAM" id="Coils"/>
    </source>
</evidence>
<feature type="transmembrane region" description="Helical" evidence="3">
    <location>
        <begin position="266"/>
        <end position="283"/>
    </location>
</feature>
<dbReference type="PANTHER" id="PTHR31600:SF2">
    <property type="entry name" value="GAMETE ENRICHED GENE 10 PROTEIN-RELATED"/>
    <property type="match status" value="1"/>
</dbReference>
<keyword evidence="3" id="KW-1133">Transmembrane helix</keyword>
<accession>A0A8S1PGE5</accession>
<organism evidence="4 5">
    <name type="scientific">Paramecium primaurelia</name>
    <dbReference type="NCBI Taxonomy" id="5886"/>
    <lineage>
        <taxon>Eukaryota</taxon>
        <taxon>Sar</taxon>
        <taxon>Alveolata</taxon>
        <taxon>Ciliophora</taxon>
        <taxon>Intramacronucleata</taxon>
        <taxon>Oligohymenophorea</taxon>
        <taxon>Peniculida</taxon>
        <taxon>Parameciidae</taxon>
        <taxon>Paramecium</taxon>
    </lineage>
</organism>
<feature type="transmembrane region" description="Helical" evidence="3">
    <location>
        <begin position="234"/>
        <end position="254"/>
    </location>
</feature>
<evidence type="ECO:0000313" key="5">
    <source>
        <dbReference type="Proteomes" id="UP000688137"/>
    </source>
</evidence>
<reference evidence="4" key="1">
    <citation type="submission" date="2021-01" db="EMBL/GenBank/DDBJ databases">
        <authorList>
            <consortium name="Genoscope - CEA"/>
            <person name="William W."/>
        </authorList>
    </citation>
    <scope>NUCLEOTIDE SEQUENCE</scope>
</reference>
<feature type="transmembrane region" description="Helical" evidence="3">
    <location>
        <begin position="167"/>
        <end position="189"/>
    </location>
</feature>
<feature type="transmembrane region" description="Helical" evidence="3">
    <location>
        <begin position="295"/>
        <end position="314"/>
    </location>
</feature>
<keyword evidence="1" id="KW-0175">Coiled coil</keyword>
<feature type="coiled-coil region" evidence="1">
    <location>
        <begin position="955"/>
        <end position="990"/>
    </location>
</feature>
<evidence type="ECO:0000256" key="3">
    <source>
        <dbReference type="SAM" id="Phobius"/>
    </source>
</evidence>
<evidence type="ECO:0000256" key="2">
    <source>
        <dbReference type="SAM" id="MobiDB-lite"/>
    </source>
</evidence>
<feature type="transmembrane region" description="Helical" evidence="3">
    <location>
        <begin position="1639"/>
        <end position="1658"/>
    </location>
</feature>
<feature type="transmembrane region" description="Helical" evidence="3">
    <location>
        <begin position="94"/>
        <end position="115"/>
    </location>
</feature>
<dbReference type="InterPro" id="IPR052994">
    <property type="entry name" value="Tiny_macrocysts_regulators"/>
</dbReference>
<keyword evidence="5" id="KW-1185">Reference proteome</keyword>
<feature type="transmembrane region" description="Helical" evidence="3">
    <location>
        <begin position="209"/>
        <end position="228"/>
    </location>
</feature>
<feature type="transmembrane region" description="Helical" evidence="3">
    <location>
        <begin position="1425"/>
        <end position="1445"/>
    </location>
</feature>